<sequence length="541" mass="61012">MGSTTSPKFYDVIVVGAGFTGMWHLHHLKKAGFSVLLLEKGSDYGGTWYWNCYPGARVDTEIPVYQFTDEETMADWNWTQRYPGRDEIFQYFKHVSRVWNLDPDVTFNSRVKSMVWDTSDKLWLVEVENGAEVLRAQHVVMGTGFAAKPHVPDYKNLASFRGITTHSASWPMDDGIDLSGKRVAVVGTGASGVQLVQAISKSASNLTVFQRTPNLALPMGQGDINEADNERLKKNFADTKQKIDSTFAGFMYDFTPLMGKDASEQERNELWEQLFHRGGLHFWLGNYLDLLEDRDVNTAAYRFWREKTLARITNTEAAEILAPEVPPHPFGAKRVSLEQGYFECFNRDNVTLVNAARAANPISEFTPEGIRTRDNTEHKFDVVIFATGFDAITGSMTNIDIRGEETSIREKWAGGVYTHLGMTTNGFPNFFFVYGPHAPTAFATGPACTETQGTWIVKCLEFLRSRHLRSIEPTPEAESEWRRLANDVTGKHLLIECDSWYFGGNIPGKPKEALNYTAGLPEYRRRIWSCADSGYSGFTLQ</sequence>
<dbReference type="Gene3D" id="3.50.50.60">
    <property type="entry name" value="FAD/NAD(P)-binding domain"/>
    <property type="match status" value="2"/>
</dbReference>
<proteinExistence type="inferred from homology"/>
<evidence type="ECO:0000256" key="1">
    <source>
        <dbReference type="ARBA" id="ARBA00001974"/>
    </source>
</evidence>
<dbReference type="AlphaFoldDB" id="A0AA38YAW3"/>
<gene>
    <name evidence="9" type="ORF">H2204_002771</name>
</gene>
<evidence type="ECO:0000313" key="10">
    <source>
        <dbReference type="Proteomes" id="UP001172681"/>
    </source>
</evidence>
<reference evidence="9" key="1">
    <citation type="submission" date="2022-10" db="EMBL/GenBank/DDBJ databases">
        <title>Culturing micro-colonial fungi from biological soil crusts in the Mojave desert and describing Neophaeococcomyces mojavensis, and introducing the new genera and species Taxawa tesnikishii.</title>
        <authorList>
            <person name="Kurbessoian T."/>
            <person name="Stajich J.E."/>
        </authorList>
    </citation>
    <scope>NUCLEOTIDE SEQUENCE</scope>
    <source>
        <strain evidence="9">TK_35</strain>
    </source>
</reference>
<feature type="domain" description="FAD/NAD(P)-binding" evidence="8">
    <location>
        <begin position="10"/>
        <end position="235"/>
    </location>
</feature>
<evidence type="ECO:0000256" key="2">
    <source>
        <dbReference type="ARBA" id="ARBA00010139"/>
    </source>
</evidence>
<dbReference type="GO" id="GO:0004497">
    <property type="term" value="F:monooxygenase activity"/>
    <property type="evidence" value="ECO:0007669"/>
    <property type="project" value="UniProtKB-KW"/>
</dbReference>
<dbReference type="InterPro" id="IPR023753">
    <property type="entry name" value="FAD/NAD-binding_dom"/>
</dbReference>
<keyword evidence="6" id="KW-0560">Oxidoreductase</keyword>
<dbReference type="Proteomes" id="UP001172681">
    <property type="component" value="Unassembled WGS sequence"/>
</dbReference>
<evidence type="ECO:0000256" key="3">
    <source>
        <dbReference type="ARBA" id="ARBA00022630"/>
    </source>
</evidence>
<comment type="cofactor">
    <cofactor evidence="1">
        <name>FAD</name>
        <dbReference type="ChEBI" id="CHEBI:57692"/>
    </cofactor>
</comment>
<name>A0AA38YAW3_9EURO</name>
<dbReference type="InterPro" id="IPR050775">
    <property type="entry name" value="FAD-binding_Monooxygenases"/>
</dbReference>
<dbReference type="PANTHER" id="PTHR43098">
    <property type="entry name" value="L-ORNITHINE N(5)-MONOOXYGENASE-RELATED"/>
    <property type="match status" value="1"/>
</dbReference>
<evidence type="ECO:0000256" key="4">
    <source>
        <dbReference type="ARBA" id="ARBA00022827"/>
    </source>
</evidence>
<evidence type="ECO:0000313" key="9">
    <source>
        <dbReference type="EMBL" id="KAJ9641709.1"/>
    </source>
</evidence>
<keyword evidence="4" id="KW-0274">FAD</keyword>
<dbReference type="PANTHER" id="PTHR43098:SF3">
    <property type="entry name" value="L-ORNITHINE N(5)-MONOOXYGENASE-RELATED"/>
    <property type="match status" value="1"/>
</dbReference>
<evidence type="ECO:0000259" key="8">
    <source>
        <dbReference type="Pfam" id="PF07992"/>
    </source>
</evidence>
<keyword evidence="5" id="KW-0521">NADP</keyword>
<organism evidence="9 10">
    <name type="scientific">Knufia peltigerae</name>
    <dbReference type="NCBI Taxonomy" id="1002370"/>
    <lineage>
        <taxon>Eukaryota</taxon>
        <taxon>Fungi</taxon>
        <taxon>Dikarya</taxon>
        <taxon>Ascomycota</taxon>
        <taxon>Pezizomycotina</taxon>
        <taxon>Eurotiomycetes</taxon>
        <taxon>Chaetothyriomycetidae</taxon>
        <taxon>Chaetothyriales</taxon>
        <taxon>Trichomeriaceae</taxon>
        <taxon>Knufia</taxon>
    </lineage>
</organism>
<dbReference type="Pfam" id="PF07992">
    <property type="entry name" value="Pyr_redox_2"/>
    <property type="match status" value="1"/>
</dbReference>
<dbReference type="SUPFAM" id="SSF51905">
    <property type="entry name" value="FAD/NAD(P)-binding domain"/>
    <property type="match status" value="2"/>
</dbReference>
<keyword evidence="10" id="KW-1185">Reference proteome</keyword>
<comment type="similarity">
    <text evidence="2">Belongs to the FAD-binding monooxygenase family.</text>
</comment>
<evidence type="ECO:0000256" key="5">
    <source>
        <dbReference type="ARBA" id="ARBA00022857"/>
    </source>
</evidence>
<evidence type="ECO:0000256" key="6">
    <source>
        <dbReference type="ARBA" id="ARBA00023002"/>
    </source>
</evidence>
<dbReference type="EMBL" id="JAPDRN010000011">
    <property type="protein sequence ID" value="KAJ9641709.1"/>
    <property type="molecule type" value="Genomic_DNA"/>
</dbReference>
<keyword evidence="7" id="KW-0503">Monooxygenase</keyword>
<comment type="caution">
    <text evidence="9">The sequence shown here is derived from an EMBL/GenBank/DDBJ whole genome shotgun (WGS) entry which is preliminary data.</text>
</comment>
<accession>A0AA38YAW3</accession>
<evidence type="ECO:0000256" key="7">
    <source>
        <dbReference type="ARBA" id="ARBA00023033"/>
    </source>
</evidence>
<protein>
    <recommendedName>
        <fullName evidence="8">FAD/NAD(P)-binding domain-containing protein</fullName>
    </recommendedName>
</protein>
<dbReference type="InterPro" id="IPR036188">
    <property type="entry name" value="FAD/NAD-bd_sf"/>
</dbReference>
<keyword evidence="3" id="KW-0285">Flavoprotein</keyword>